<reference evidence="4 5" key="1">
    <citation type="journal article" date="2015" name="Fungal Genet. Biol.">
        <title>Evolution of novel wood decay mechanisms in Agaricales revealed by the genome sequences of Fistulina hepatica and Cylindrobasidium torrendii.</title>
        <authorList>
            <person name="Floudas D."/>
            <person name="Held B.W."/>
            <person name="Riley R."/>
            <person name="Nagy L.G."/>
            <person name="Koehler G."/>
            <person name="Ransdell A.S."/>
            <person name="Younus H."/>
            <person name="Chow J."/>
            <person name="Chiniquy J."/>
            <person name="Lipzen A."/>
            <person name="Tritt A."/>
            <person name="Sun H."/>
            <person name="Haridas S."/>
            <person name="LaButti K."/>
            <person name="Ohm R.A."/>
            <person name="Kues U."/>
            <person name="Blanchette R.A."/>
            <person name="Grigoriev I.V."/>
            <person name="Minto R.E."/>
            <person name="Hibbett D.S."/>
        </authorList>
    </citation>
    <scope>NUCLEOTIDE SEQUENCE [LARGE SCALE GENOMIC DNA]</scope>
    <source>
        <strain evidence="4 5">FP15055 ss-10</strain>
    </source>
</reference>
<dbReference type="InterPro" id="IPR017871">
    <property type="entry name" value="ABC_transporter-like_CS"/>
</dbReference>
<accession>A0A0D7B4G0</accession>
<dbReference type="PANTHER" id="PTHR24221">
    <property type="entry name" value="ATP-BINDING CASSETTE SUB-FAMILY B"/>
    <property type="match status" value="1"/>
</dbReference>
<dbReference type="EMBL" id="KN880605">
    <property type="protein sequence ID" value="KIY65074.1"/>
    <property type="molecule type" value="Genomic_DNA"/>
</dbReference>
<sequence>MLKDIGTNASVVRCLIGMAVTSLIRSLLPALSLWFTGQLLTIAQLAVDERRVDRDHLFKIAAGRLACSLALQVFNLLEAQIRPILGNCIRRHYSVYMFRETARLDVPTFNDSVVQDRLQKAASGGRRSSVAWDAIYSIFGGFVSITSLVTRTFVLVRVVRGQPDGPLLALVACIPHFIQVWPIRDSLFPGGAAWIMTTFNSDYIKMEGIKQVVQSSLYRKEVVAGGMWQHLLAEYTNRLMKLGDHALDTPSDILDRSAAFVQRLSGFLIEPLHELPQIIFTLRTAERPATIPTSIASLNLISSTAAQFTSDFRGLTYTVRSVSKDLSNIRQLYEVENIRNQVEDGALPYPEDQAKIRYGISVEFKNVSFRYPDAADFALKGVSFSIGQGQLCVIVGRNGSGKSTILKLIARIYDPLEGTILIDGKDIKTLKLDDLRRATAVLFQDYTHFPLSIGDNIGLGDPEHWNDMARIEEAARLGGADEVVARLPDGFDTYLDSSAHDTYCYMPAETLSRLRKAGGLKSTESSNLSGGQIQRIALSRTFMRSLSPEKPVGLLLFDEPSASLDPVAEHDLFERLRHLRGDKTMIFSSHRFGNLTRHADLILYMDNSVVVEEGTHAELVASGGEYAKIWNIQAQAFI</sequence>
<evidence type="ECO:0000256" key="2">
    <source>
        <dbReference type="ARBA" id="ARBA00022840"/>
    </source>
</evidence>
<dbReference type="PROSITE" id="PS00211">
    <property type="entry name" value="ABC_TRANSPORTER_1"/>
    <property type="match status" value="1"/>
</dbReference>
<proteinExistence type="predicted"/>
<dbReference type="OrthoDB" id="6500128at2759"/>
<dbReference type="InterPro" id="IPR003593">
    <property type="entry name" value="AAA+_ATPase"/>
</dbReference>
<dbReference type="GO" id="GO:0016887">
    <property type="term" value="F:ATP hydrolysis activity"/>
    <property type="evidence" value="ECO:0007669"/>
    <property type="project" value="InterPro"/>
</dbReference>
<dbReference type="SUPFAM" id="SSF52540">
    <property type="entry name" value="P-loop containing nucleoside triphosphate hydrolases"/>
    <property type="match status" value="1"/>
</dbReference>
<dbReference type="InterPro" id="IPR027417">
    <property type="entry name" value="P-loop_NTPase"/>
</dbReference>
<dbReference type="Proteomes" id="UP000054007">
    <property type="component" value="Unassembled WGS sequence"/>
</dbReference>
<keyword evidence="1" id="KW-0547">Nucleotide-binding</keyword>
<dbReference type="AlphaFoldDB" id="A0A0D7B4G0"/>
<keyword evidence="2" id="KW-0067">ATP-binding</keyword>
<name>A0A0D7B4G0_9AGAR</name>
<dbReference type="PANTHER" id="PTHR24221:SF646">
    <property type="entry name" value="HAEMOLYSIN SECRETION ATP-BINDING PROTEIN"/>
    <property type="match status" value="1"/>
</dbReference>
<dbReference type="GO" id="GO:0034040">
    <property type="term" value="F:ATPase-coupled lipid transmembrane transporter activity"/>
    <property type="evidence" value="ECO:0007669"/>
    <property type="project" value="TreeGrafter"/>
</dbReference>
<protein>
    <submittedName>
        <fullName evidence="4">p-loop containing nucleoside triphosphate hydrolase protein</fullName>
    </submittedName>
</protein>
<dbReference type="InterPro" id="IPR039421">
    <property type="entry name" value="Type_1_exporter"/>
</dbReference>
<dbReference type="InterPro" id="IPR003439">
    <property type="entry name" value="ABC_transporter-like_ATP-bd"/>
</dbReference>
<keyword evidence="4" id="KW-0378">Hydrolase</keyword>
<evidence type="ECO:0000259" key="3">
    <source>
        <dbReference type="PROSITE" id="PS50893"/>
    </source>
</evidence>
<evidence type="ECO:0000313" key="4">
    <source>
        <dbReference type="EMBL" id="KIY65074.1"/>
    </source>
</evidence>
<dbReference type="Pfam" id="PF00005">
    <property type="entry name" value="ABC_tran"/>
    <property type="match status" value="1"/>
</dbReference>
<feature type="domain" description="ABC transporter" evidence="3">
    <location>
        <begin position="362"/>
        <end position="632"/>
    </location>
</feature>
<dbReference type="PROSITE" id="PS50893">
    <property type="entry name" value="ABC_TRANSPORTER_2"/>
    <property type="match status" value="1"/>
</dbReference>
<dbReference type="SMART" id="SM00382">
    <property type="entry name" value="AAA"/>
    <property type="match status" value="1"/>
</dbReference>
<evidence type="ECO:0000256" key="1">
    <source>
        <dbReference type="ARBA" id="ARBA00022741"/>
    </source>
</evidence>
<keyword evidence="5" id="KW-1185">Reference proteome</keyword>
<dbReference type="Gene3D" id="3.40.50.300">
    <property type="entry name" value="P-loop containing nucleotide triphosphate hydrolases"/>
    <property type="match status" value="1"/>
</dbReference>
<dbReference type="GO" id="GO:0005524">
    <property type="term" value="F:ATP binding"/>
    <property type="evidence" value="ECO:0007669"/>
    <property type="project" value="UniProtKB-KW"/>
</dbReference>
<gene>
    <name evidence="4" type="ORF">CYLTODRAFT_357432</name>
</gene>
<evidence type="ECO:0000313" key="5">
    <source>
        <dbReference type="Proteomes" id="UP000054007"/>
    </source>
</evidence>
<dbReference type="STRING" id="1314674.A0A0D7B4G0"/>
<organism evidence="4 5">
    <name type="scientific">Cylindrobasidium torrendii FP15055 ss-10</name>
    <dbReference type="NCBI Taxonomy" id="1314674"/>
    <lineage>
        <taxon>Eukaryota</taxon>
        <taxon>Fungi</taxon>
        <taxon>Dikarya</taxon>
        <taxon>Basidiomycota</taxon>
        <taxon>Agaricomycotina</taxon>
        <taxon>Agaricomycetes</taxon>
        <taxon>Agaricomycetidae</taxon>
        <taxon>Agaricales</taxon>
        <taxon>Marasmiineae</taxon>
        <taxon>Physalacriaceae</taxon>
        <taxon>Cylindrobasidium</taxon>
    </lineage>
</organism>